<dbReference type="Gene3D" id="2.60.130.10">
    <property type="entry name" value="Aromatic compound dioxygenase"/>
    <property type="match status" value="1"/>
</dbReference>
<gene>
    <name evidence="3" type="ORF">GCM10023220_46290</name>
</gene>
<dbReference type="PANTHER" id="PTHR33711:SF7">
    <property type="entry name" value="INTRADIOL RING-CLEAVAGE DIOXYGENASES DOMAIN-CONTAINING PROTEIN-RELATED"/>
    <property type="match status" value="1"/>
</dbReference>
<dbReference type="InterPro" id="IPR007535">
    <property type="entry name" value="Catechol_dOase_N"/>
</dbReference>
<name>A0ABP9CGU8_9ACTN</name>
<dbReference type="PANTHER" id="PTHR33711">
    <property type="entry name" value="DIOXYGENASE, PUTATIVE (AFU_ORTHOLOGUE AFUA_2G02910)-RELATED"/>
    <property type="match status" value="1"/>
</dbReference>
<evidence type="ECO:0000259" key="2">
    <source>
        <dbReference type="Pfam" id="PF04444"/>
    </source>
</evidence>
<dbReference type="RefSeq" id="WP_425586556.1">
    <property type="nucleotide sequence ID" value="NZ_BAABIG010000048.1"/>
</dbReference>
<comment type="caution">
    <text evidence="3">The sequence shown here is derived from an EMBL/GenBank/DDBJ whole genome shotgun (WGS) entry which is preliminary data.</text>
</comment>
<feature type="region of interest" description="Disordered" evidence="1">
    <location>
        <begin position="132"/>
        <end position="187"/>
    </location>
</feature>
<dbReference type="SUPFAM" id="SSF49482">
    <property type="entry name" value="Aromatic compound dioxygenase"/>
    <property type="match status" value="1"/>
</dbReference>
<feature type="compositionally biased region" description="Pro residues" evidence="1">
    <location>
        <begin position="165"/>
        <end position="178"/>
    </location>
</feature>
<feature type="domain" description="Catechol dioxygenase N-terminal" evidence="2">
    <location>
        <begin position="58"/>
        <end position="129"/>
    </location>
</feature>
<evidence type="ECO:0000256" key="1">
    <source>
        <dbReference type="SAM" id="MobiDB-lite"/>
    </source>
</evidence>
<dbReference type="EMBL" id="BAABIG010000048">
    <property type="protein sequence ID" value="GAA4810210.1"/>
    <property type="molecule type" value="Genomic_DNA"/>
</dbReference>
<protein>
    <recommendedName>
        <fullName evidence="2">Catechol dioxygenase N-terminal domain-containing protein</fullName>
    </recommendedName>
</protein>
<sequence length="187" mass="20033">MTDHPHDPVSGRDADPVSGRDPDPVSGRDSQAGAPAPGAFEAARSAEIVGAALAGTADPRLREVLTSLVRHAHAFVKDVALTTDEWAAGIDFLTRTGQKCDATRQEFVLLSDVLGVSMLVDTLANPADRTYTESTVEGPFPGLRRRLRRQGEPRAALRPGGRPGPGRPVRPAPPLPPRRLPRHRPAR</sequence>
<reference evidence="4" key="1">
    <citation type="journal article" date="2019" name="Int. J. Syst. Evol. Microbiol.">
        <title>The Global Catalogue of Microorganisms (GCM) 10K type strain sequencing project: providing services to taxonomists for standard genome sequencing and annotation.</title>
        <authorList>
            <consortium name="The Broad Institute Genomics Platform"/>
            <consortium name="The Broad Institute Genome Sequencing Center for Infectious Disease"/>
            <person name="Wu L."/>
            <person name="Ma J."/>
        </authorList>
    </citation>
    <scope>NUCLEOTIDE SEQUENCE [LARGE SCALE GENOMIC DNA]</scope>
    <source>
        <strain evidence="4">JCM 18081</strain>
    </source>
</reference>
<organism evidence="3 4">
    <name type="scientific">Streptomyces ziwulingensis</name>
    <dbReference type="NCBI Taxonomy" id="1045501"/>
    <lineage>
        <taxon>Bacteria</taxon>
        <taxon>Bacillati</taxon>
        <taxon>Actinomycetota</taxon>
        <taxon>Actinomycetes</taxon>
        <taxon>Kitasatosporales</taxon>
        <taxon>Streptomycetaceae</taxon>
        <taxon>Streptomyces</taxon>
    </lineage>
</organism>
<dbReference type="Proteomes" id="UP001501265">
    <property type="component" value="Unassembled WGS sequence"/>
</dbReference>
<evidence type="ECO:0000313" key="3">
    <source>
        <dbReference type="EMBL" id="GAA4810210.1"/>
    </source>
</evidence>
<proteinExistence type="predicted"/>
<feature type="region of interest" description="Disordered" evidence="1">
    <location>
        <begin position="1"/>
        <end position="39"/>
    </location>
</feature>
<accession>A0ABP9CGU8</accession>
<dbReference type="InterPro" id="IPR015889">
    <property type="entry name" value="Intradiol_dOase_core"/>
</dbReference>
<keyword evidence="4" id="KW-1185">Reference proteome</keyword>
<dbReference type="InterPro" id="IPR050770">
    <property type="entry name" value="Intradiol_RC_Dioxygenase"/>
</dbReference>
<dbReference type="Pfam" id="PF04444">
    <property type="entry name" value="Dioxygenase_N"/>
    <property type="match status" value="1"/>
</dbReference>
<evidence type="ECO:0000313" key="4">
    <source>
        <dbReference type="Proteomes" id="UP001501265"/>
    </source>
</evidence>
<feature type="compositionally biased region" description="Basic and acidic residues" evidence="1">
    <location>
        <begin position="1"/>
        <end position="23"/>
    </location>
</feature>